<name>A0A1J9P8D1_9EURO</name>
<dbReference type="OrthoDB" id="10505677at2759"/>
<evidence type="ECO:0000256" key="1">
    <source>
        <dbReference type="SAM" id="MobiDB-lite"/>
    </source>
</evidence>
<evidence type="ECO:0000313" key="3">
    <source>
        <dbReference type="Proteomes" id="UP000242791"/>
    </source>
</evidence>
<feature type="region of interest" description="Disordered" evidence="1">
    <location>
        <begin position="28"/>
        <end position="60"/>
    </location>
</feature>
<feature type="compositionally biased region" description="Pro residues" evidence="1">
    <location>
        <begin position="47"/>
        <end position="58"/>
    </location>
</feature>
<evidence type="ECO:0000313" key="2">
    <source>
        <dbReference type="EMBL" id="OJD12712.1"/>
    </source>
</evidence>
<sequence length="95" mass="10063">MGTSTYDITSPGPADGSLSTQLDTAHLLEANTPDPPSNEEPLHLLPMPMPMPGLPSTPPDVCHTVRGLGAPNSAAPAARWLLQPLPYERDRALKT</sequence>
<reference evidence="2 3" key="1">
    <citation type="submission" date="2015-08" db="EMBL/GenBank/DDBJ databases">
        <title>Emmonsia species relationships and genome sequence.</title>
        <authorList>
            <person name="Cuomo C.A."/>
            <person name="Schwartz I.S."/>
            <person name="Kenyon C."/>
            <person name="De Hoog G.S."/>
            <person name="Govender N.P."/>
            <person name="Botha A."/>
            <person name="Moreno L."/>
            <person name="De Vries M."/>
            <person name="Munoz J.F."/>
            <person name="Stielow J.B."/>
        </authorList>
    </citation>
    <scope>NUCLEOTIDE SEQUENCE [LARGE SCALE GENOMIC DNA]</scope>
    <source>
        <strain evidence="2 3">EI222</strain>
    </source>
</reference>
<keyword evidence="3" id="KW-1185">Reference proteome</keyword>
<comment type="caution">
    <text evidence="2">The sequence shown here is derived from an EMBL/GenBank/DDBJ whole genome shotgun (WGS) entry which is preliminary data.</text>
</comment>
<accession>A0A1J9P8D1</accession>
<dbReference type="AlphaFoldDB" id="A0A1J9P8D1"/>
<dbReference type="EMBL" id="LGTZ01002559">
    <property type="protein sequence ID" value="OJD12712.1"/>
    <property type="molecule type" value="Genomic_DNA"/>
</dbReference>
<dbReference type="VEuPathDB" id="FungiDB:ACJ73_09308"/>
<proteinExistence type="predicted"/>
<feature type="non-terminal residue" evidence="2">
    <location>
        <position position="95"/>
    </location>
</feature>
<protein>
    <submittedName>
        <fullName evidence="2">Uncharacterized protein</fullName>
    </submittedName>
</protein>
<gene>
    <name evidence="2" type="ORF">ACJ73_09308</name>
</gene>
<dbReference type="Proteomes" id="UP000242791">
    <property type="component" value="Unassembled WGS sequence"/>
</dbReference>
<organism evidence="2 3">
    <name type="scientific">Blastomyces percursus</name>
    <dbReference type="NCBI Taxonomy" id="1658174"/>
    <lineage>
        <taxon>Eukaryota</taxon>
        <taxon>Fungi</taxon>
        <taxon>Dikarya</taxon>
        <taxon>Ascomycota</taxon>
        <taxon>Pezizomycotina</taxon>
        <taxon>Eurotiomycetes</taxon>
        <taxon>Eurotiomycetidae</taxon>
        <taxon>Onygenales</taxon>
        <taxon>Ajellomycetaceae</taxon>
        <taxon>Blastomyces</taxon>
    </lineage>
</organism>